<feature type="binding site" evidence="11">
    <location>
        <position position="107"/>
    </location>
    <ligand>
        <name>Zn(2+)</name>
        <dbReference type="ChEBI" id="CHEBI:29105"/>
    </ligand>
</feature>
<reference evidence="15" key="1">
    <citation type="submission" date="2013-09" db="EMBL/GenBank/DDBJ databases">
        <title>The Genome Sequence of Anopheles maculatus species B.</title>
        <authorList>
            <consortium name="The Broad Institute Genomics Platform"/>
            <person name="Neafsey D.E."/>
            <person name="Besansky N."/>
            <person name="Howell P."/>
            <person name="Walton C."/>
            <person name="Young S.K."/>
            <person name="Zeng Q."/>
            <person name="Gargeya S."/>
            <person name="Fitzgerald M."/>
            <person name="Haas B."/>
            <person name="Abouelleil A."/>
            <person name="Allen A.W."/>
            <person name="Alvarado L."/>
            <person name="Arachchi H.M."/>
            <person name="Berlin A.M."/>
            <person name="Chapman S.B."/>
            <person name="Gainer-Dewar J."/>
            <person name="Goldberg J."/>
            <person name="Griggs A."/>
            <person name="Gujja S."/>
            <person name="Hansen M."/>
            <person name="Howarth C."/>
            <person name="Imamovic A."/>
            <person name="Ireland A."/>
            <person name="Larimer J."/>
            <person name="McCowan C."/>
            <person name="Murphy C."/>
            <person name="Pearson M."/>
            <person name="Poon T.W."/>
            <person name="Priest M."/>
            <person name="Roberts A."/>
            <person name="Saif S."/>
            <person name="Shea T."/>
            <person name="Sisk P."/>
            <person name="Sykes S."/>
            <person name="Wortman J."/>
            <person name="Nusbaum C."/>
            <person name="Birren B."/>
        </authorList>
    </citation>
    <scope>NUCLEOTIDE SEQUENCE [LARGE SCALE GENOMIC DNA]</scope>
    <source>
        <strain evidence="15">maculatus3</strain>
    </source>
</reference>
<dbReference type="AlphaFoldDB" id="A0A182TC70"/>
<keyword evidence="3" id="KW-0053">Apoptosis</keyword>
<dbReference type="GO" id="GO:0000978">
    <property type="term" value="F:RNA polymerase II cis-regulatory region sequence-specific DNA binding"/>
    <property type="evidence" value="ECO:0007669"/>
    <property type="project" value="TreeGrafter"/>
</dbReference>
<evidence type="ECO:0000256" key="11">
    <source>
        <dbReference type="PIRSR" id="PIRSR602117-1"/>
    </source>
</evidence>
<accession>A0A182TC70</accession>
<evidence type="ECO:0000256" key="9">
    <source>
        <dbReference type="ARBA" id="ARBA00023163"/>
    </source>
</evidence>
<evidence type="ECO:0000256" key="5">
    <source>
        <dbReference type="ARBA" id="ARBA00022833"/>
    </source>
</evidence>
<feature type="binding site" evidence="11">
    <location>
        <position position="181"/>
    </location>
    <ligand>
        <name>Zn(2+)</name>
        <dbReference type="ChEBI" id="CHEBI:29105"/>
    </ligand>
</feature>
<dbReference type="GO" id="GO:0006915">
    <property type="term" value="P:apoptotic process"/>
    <property type="evidence" value="ECO:0007669"/>
    <property type="project" value="UniProtKB-KW"/>
</dbReference>
<keyword evidence="7" id="KW-0238">DNA-binding</keyword>
<evidence type="ECO:0000256" key="7">
    <source>
        <dbReference type="ARBA" id="ARBA00023125"/>
    </source>
</evidence>
<dbReference type="InterPro" id="IPR011615">
    <property type="entry name" value="p53_DNA-bd"/>
</dbReference>
<name>A0A182TC70_9DIPT</name>
<sequence>MQYVKFETDDKAMATMFGDEPPNHFKKTPILEEYTHPLHPFTVGISGKPCSASSWCYSTVLEKLFVKKKTPVTFDVSFSQPLKGTLKLRIMLVYSNTQYAYNSITRCQDDISKDGAKDYKFKEHVVRCLNPEALYAGRENGVNFEDRLAILVDLNNGGSQNLEQTQQTVPVSLEFLCQNSCPTMERRGTTLVFTVENERGHLLGRKSISVKICSCPKRDMDKDEKKATGRESNKNKRKHGEF</sequence>
<keyword evidence="10" id="KW-0539">Nucleus</keyword>
<dbReference type="PRINTS" id="PR00386">
    <property type="entry name" value="P53SUPPRESSR"/>
</dbReference>
<evidence type="ECO:0000256" key="1">
    <source>
        <dbReference type="ARBA" id="ARBA00004123"/>
    </source>
</evidence>
<evidence type="ECO:0000313" key="15">
    <source>
        <dbReference type="Proteomes" id="UP000075901"/>
    </source>
</evidence>
<dbReference type="CDD" id="cd08367">
    <property type="entry name" value="P53"/>
    <property type="match status" value="1"/>
</dbReference>
<evidence type="ECO:0000256" key="3">
    <source>
        <dbReference type="ARBA" id="ARBA00022703"/>
    </source>
</evidence>
<dbReference type="EnsemblMetazoa" id="AMAM023919-RA">
    <property type="protein sequence ID" value="AMAM023919-PA"/>
    <property type="gene ID" value="AMAM023919"/>
</dbReference>
<evidence type="ECO:0000313" key="14">
    <source>
        <dbReference type="EnsemblMetazoa" id="AMAM023919-PA"/>
    </source>
</evidence>
<evidence type="ECO:0000256" key="6">
    <source>
        <dbReference type="ARBA" id="ARBA00023015"/>
    </source>
</evidence>
<dbReference type="InterPro" id="IPR002117">
    <property type="entry name" value="p53_tumour_suppressor"/>
</dbReference>
<keyword evidence="5 11" id="KW-0862">Zinc</keyword>
<evidence type="ECO:0000256" key="8">
    <source>
        <dbReference type="ARBA" id="ARBA00023159"/>
    </source>
</evidence>
<comment type="subcellular location">
    <subcellularLocation>
        <location evidence="1">Nucleus</location>
    </subcellularLocation>
</comment>
<dbReference type="InterPro" id="IPR008967">
    <property type="entry name" value="p53-like_TF_DNA-bd_sf"/>
</dbReference>
<dbReference type="InterPro" id="IPR012346">
    <property type="entry name" value="p53/RUNT-type_TF_DNA-bd_sf"/>
</dbReference>
<keyword evidence="4 11" id="KW-0479">Metal-binding</keyword>
<dbReference type="GO" id="GO:0005634">
    <property type="term" value="C:nucleus"/>
    <property type="evidence" value="ECO:0007669"/>
    <property type="project" value="UniProtKB-SubCell"/>
</dbReference>
<comment type="similarity">
    <text evidence="2">Belongs to the p53 family.</text>
</comment>
<dbReference type="Gene3D" id="2.60.40.720">
    <property type="match status" value="1"/>
</dbReference>
<dbReference type="GO" id="GO:0000981">
    <property type="term" value="F:DNA-binding transcription factor activity, RNA polymerase II-specific"/>
    <property type="evidence" value="ECO:0007669"/>
    <property type="project" value="TreeGrafter"/>
</dbReference>
<feature type="domain" description="p53 DNA-binding" evidence="13">
    <location>
        <begin position="32"/>
        <end position="226"/>
    </location>
</feature>
<organism evidence="14 15">
    <name type="scientific">Anopheles maculatus</name>
    <dbReference type="NCBI Taxonomy" id="74869"/>
    <lineage>
        <taxon>Eukaryota</taxon>
        <taxon>Metazoa</taxon>
        <taxon>Ecdysozoa</taxon>
        <taxon>Arthropoda</taxon>
        <taxon>Hexapoda</taxon>
        <taxon>Insecta</taxon>
        <taxon>Pterygota</taxon>
        <taxon>Neoptera</taxon>
        <taxon>Endopterygota</taxon>
        <taxon>Diptera</taxon>
        <taxon>Nematocera</taxon>
        <taxon>Culicoidea</taxon>
        <taxon>Culicidae</taxon>
        <taxon>Anophelinae</taxon>
        <taxon>Anopheles</taxon>
        <taxon>Anopheles maculatus group</taxon>
    </lineage>
</organism>
<dbReference type="Proteomes" id="UP000075901">
    <property type="component" value="Unassembled WGS sequence"/>
</dbReference>
<evidence type="ECO:0000256" key="4">
    <source>
        <dbReference type="ARBA" id="ARBA00022723"/>
    </source>
</evidence>
<keyword evidence="6" id="KW-0805">Transcription regulation</keyword>
<dbReference type="PANTHER" id="PTHR11447:SF16">
    <property type="entry name" value="P53 PROTEIN LONG FORM VARIANT 1"/>
    <property type="match status" value="1"/>
</dbReference>
<proteinExistence type="inferred from homology"/>
<evidence type="ECO:0000259" key="13">
    <source>
        <dbReference type="Pfam" id="PF00870"/>
    </source>
</evidence>
<keyword evidence="9" id="KW-0804">Transcription</keyword>
<evidence type="ECO:0000256" key="12">
    <source>
        <dbReference type="SAM" id="MobiDB-lite"/>
    </source>
</evidence>
<dbReference type="VEuPathDB" id="VectorBase:AMAM023919"/>
<dbReference type="PANTHER" id="PTHR11447">
    <property type="entry name" value="CELLULAR TUMOR ANTIGEN P53"/>
    <property type="match status" value="1"/>
</dbReference>
<feature type="binding site" evidence="11">
    <location>
        <position position="177"/>
    </location>
    <ligand>
        <name>Zn(2+)</name>
        <dbReference type="ChEBI" id="CHEBI:29105"/>
    </ligand>
</feature>
<evidence type="ECO:0000256" key="2">
    <source>
        <dbReference type="ARBA" id="ARBA00006167"/>
    </source>
</evidence>
<dbReference type="Pfam" id="PF00870">
    <property type="entry name" value="P53"/>
    <property type="match status" value="1"/>
</dbReference>
<reference evidence="14" key="2">
    <citation type="submission" date="2020-05" db="UniProtKB">
        <authorList>
            <consortium name="EnsemblMetazoa"/>
        </authorList>
    </citation>
    <scope>IDENTIFICATION</scope>
    <source>
        <strain evidence="14">maculatus3</strain>
    </source>
</reference>
<feature type="region of interest" description="Disordered" evidence="12">
    <location>
        <begin position="219"/>
        <end position="242"/>
    </location>
</feature>
<keyword evidence="15" id="KW-1185">Reference proteome</keyword>
<comment type="cofactor">
    <cofactor evidence="11">
        <name>Zn(2+)</name>
        <dbReference type="ChEBI" id="CHEBI:29105"/>
    </cofactor>
    <text evidence="11">Binds 1 zinc ion per subunit.</text>
</comment>
<evidence type="ECO:0000256" key="10">
    <source>
        <dbReference type="ARBA" id="ARBA00023242"/>
    </source>
</evidence>
<dbReference type="GO" id="GO:0046872">
    <property type="term" value="F:metal ion binding"/>
    <property type="evidence" value="ECO:0007669"/>
    <property type="project" value="UniProtKB-KW"/>
</dbReference>
<keyword evidence="8" id="KW-0010">Activator</keyword>
<dbReference type="SUPFAM" id="SSF49417">
    <property type="entry name" value="p53-like transcription factors"/>
    <property type="match status" value="1"/>
</dbReference>
<protein>
    <recommendedName>
        <fullName evidence="13">p53 DNA-binding domain-containing protein</fullName>
    </recommendedName>
</protein>